<evidence type="ECO:0000256" key="1">
    <source>
        <dbReference type="SAM" id="SignalP"/>
    </source>
</evidence>
<keyword evidence="1" id="KW-0732">Signal</keyword>
<comment type="caution">
    <text evidence="2">The sequence shown here is derived from an EMBL/GenBank/DDBJ whole genome shotgun (WGS) entry which is preliminary data.</text>
</comment>
<reference evidence="2" key="1">
    <citation type="journal article" date="2020" name="Stud. Mycol.">
        <title>101 Dothideomycetes genomes: a test case for predicting lifestyles and emergence of pathogens.</title>
        <authorList>
            <person name="Haridas S."/>
            <person name="Albert R."/>
            <person name="Binder M."/>
            <person name="Bloem J."/>
            <person name="Labutti K."/>
            <person name="Salamov A."/>
            <person name="Andreopoulos B."/>
            <person name="Baker S."/>
            <person name="Barry K."/>
            <person name="Bills G."/>
            <person name="Bluhm B."/>
            <person name="Cannon C."/>
            <person name="Castanera R."/>
            <person name="Culley D."/>
            <person name="Daum C."/>
            <person name="Ezra D."/>
            <person name="Gonzalez J."/>
            <person name="Henrissat B."/>
            <person name="Kuo A."/>
            <person name="Liang C."/>
            <person name="Lipzen A."/>
            <person name="Lutzoni F."/>
            <person name="Magnuson J."/>
            <person name="Mondo S."/>
            <person name="Nolan M."/>
            <person name="Ohm R."/>
            <person name="Pangilinan J."/>
            <person name="Park H.-J."/>
            <person name="Ramirez L."/>
            <person name="Alfaro M."/>
            <person name="Sun H."/>
            <person name="Tritt A."/>
            <person name="Yoshinaga Y."/>
            <person name="Zwiers L.-H."/>
            <person name="Turgeon B."/>
            <person name="Goodwin S."/>
            <person name="Spatafora J."/>
            <person name="Crous P."/>
            <person name="Grigoriev I."/>
        </authorList>
    </citation>
    <scope>NUCLEOTIDE SEQUENCE</scope>
    <source>
        <strain evidence="2">CBS 260.36</strain>
    </source>
</reference>
<name>A0A9P4MJ21_9PEZI</name>
<keyword evidence="3" id="KW-1185">Reference proteome</keyword>
<feature type="signal peptide" evidence="1">
    <location>
        <begin position="1"/>
        <end position="16"/>
    </location>
</feature>
<dbReference type="AlphaFoldDB" id="A0A9P4MJ21"/>
<dbReference type="PANTHER" id="PTHR42047">
    <property type="entry name" value="PROTEIN, PUTATIVE (AFU_ORTHOLOGUE AFUA_6G03560)-RELATED"/>
    <property type="match status" value="1"/>
</dbReference>
<gene>
    <name evidence="2" type="ORF">K461DRAFT_279131</name>
</gene>
<sequence length="182" mass="18600">MFTTLLPLLAAGSALALPAPQTSTTPSTFSGIAIHSGSDIQYAAVSASGSALWLNKPTSTYCPSQAGSVCATSTNDTVFAAAQGSTTLSLNVIVPGGQEVYVAADGRAEYTVPHSASTGTGSSTSGFSSGDGYVKFEGNDWLACPEDGAYAVYAASKKTDGNNCLGFEWKIVDNKGQAWEYA</sequence>
<dbReference type="OrthoDB" id="5430620at2759"/>
<evidence type="ECO:0000313" key="2">
    <source>
        <dbReference type="EMBL" id="KAF2151649.1"/>
    </source>
</evidence>
<dbReference type="InterPro" id="IPR052820">
    <property type="entry name" value="PhiA_domain"/>
</dbReference>
<organism evidence="2 3">
    <name type="scientific">Myriangium duriaei CBS 260.36</name>
    <dbReference type="NCBI Taxonomy" id="1168546"/>
    <lineage>
        <taxon>Eukaryota</taxon>
        <taxon>Fungi</taxon>
        <taxon>Dikarya</taxon>
        <taxon>Ascomycota</taxon>
        <taxon>Pezizomycotina</taxon>
        <taxon>Dothideomycetes</taxon>
        <taxon>Dothideomycetidae</taxon>
        <taxon>Myriangiales</taxon>
        <taxon>Myriangiaceae</taxon>
        <taxon>Myriangium</taxon>
    </lineage>
</organism>
<proteinExistence type="predicted"/>
<evidence type="ECO:0000313" key="3">
    <source>
        <dbReference type="Proteomes" id="UP000799439"/>
    </source>
</evidence>
<dbReference type="Proteomes" id="UP000799439">
    <property type="component" value="Unassembled WGS sequence"/>
</dbReference>
<feature type="chain" id="PRO_5040455746" evidence="1">
    <location>
        <begin position="17"/>
        <end position="182"/>
    </location>
</feature>
<dbReference type="PANTHER" id="PTHR42047:SF1">
    <property type="entry name" value="PROTEIN, PUTATIVE (AFU_ORTHOLOGUE AFUA_6G03560)-RELATED"/>
    <property type="match status" value="1"/>
</dbReference>
<accession>A0A9P4MJ21</accession>
<protein>
    <submittedName>
        <fullName evidence="2">Uncharacterized protein</fullName>
    </submittedName>
</protein>
<dbReference type="EMBL" id="ML996087">
    <property type="protein sequence ID" value="KAF2151649.1"/>
    <property type="molecule type" value="Genomic_DNA"/>
</dbReference>